<feature type="domain" description="HTH arsR-type" evidence="4">
    <location>
        <begin position="1"/>
        <end position="89"/>
    </location>
</feature>
<dbReference type="STRING" id="1802521.A2893_05035"/>
<dbReference type="Pfam" id="PF13412">
    <property type="entry name" value="HTH_24"/>
    <property type="match status" value="1"/>
</dbReference>
<dbReference type="InterPro" id="IPR051011">
    <property type="entry name" value="Metal_resp_trans_reg"/>
</dbReference>
<dbReference type="Gene3D" id="1.10.10.10">
    <property type="entry name" value="Winged helix-like DNA-binding domain superfamily/Winged helix DNA-binding domain"/>
    <property type="match status" value="1"/>
</dbReference>
<dbReference type="PANTHER" id="PTHR43132:SF2">
    <property type="entry name" value="ARSENICAL RESISTANCE OPERON REPRESSOR ARSR-RELATED"/>
    <property type="match status" value="1"/>
</dbReference>
<evidence type="ECO:0000256" key="3">
    <source>
        <dbReference type="ARBA" id="ARBA00023163"/>
    </source>
</evidence>
<dbReference type="GO" id="GO:0003677">
    <property type="term" value="F:DNA binding"/>
    <property type="evidence" value="ECO:0007669"/>
    <property type="project" value="UniProtKB-KW"/>
</dbReference>
<dbReference type="GO" id="GO:0003700">
    <property type="term" value="F:DNA-binding transcription factor activity"/>
    <property type="evidence" value="ECO:0007669"/>
    <property type="project" value="InterPro"/>
</dbReference>
<evidence type="ECO:0000313" key="6">
    <source>
        <dbReference type="Proteomes" id="UP000176725"/>
    </source>
</evidence>
<evidence type="ECO:0000259" key="4">
    <source>
        <dbReference type="PROSITE" id="PS50987"/>
    </source>
</evidence>
<dbReference type="SUPFAM" id="SSF46785">
    <property type="entry name" value="Winged helix' DNA-binding domain"/>
    <property type="match status" value="1"/>
</dbReference>
<dbReference type="CDD" id="cd00090">
    <property type="entry name" value="HTH_ARSR"/>
    <property type="match status" value="1"/>
</dbReference>
<keyword evidence="2" id="KW-0238">DNA-binding</keyword>
<dbReference type="InterPro" id="IPR036388">
    <property type="entry name" value="WH-like_DNA-bd_sf"/>
</dbReference>
<dbReference type="InterPro" id="IPR036390">
    <property type="entry name" value="WH_DNA-bd_sf"/>
</dbReference>
<dbReference type="Proteomes" id="UP000176725">
    <property type="component" value="Unassembled WGS sequence"/>
</dbReference>
<dbReference type="InterPro" id="IPR001845">
    <property type="entry name" value="HTH_ArsR_DNA-bd_dom"/>
</dbReference>
<gene>
    <name evidence="5" type="ORF">A2893_05035</name>
</gene>
<dbReference type="PANTHER" id="PTHR43132">
    <property type="entry name" value="ARSENICAL RESISTANCE OPERON REPRESSOR ARSR-RELATED"/>
    <property type="match status" value="1"/>
</dbReference>
<keyword evidence="1" id="KW-0805">Transcription regulation</keyword>
<comment type="caution">
    <text evidence="5">The sequence shown here is derived from an EMBL/GenBank/DDBJ whole genome shotgun (WGS) entry which is preliminary data.</text>
</comment>
<proteinExistence type="predicted"/>
<protein>
    <recommendedName>
        <fullName evidence="4">HTH arsR-type domain-containing protein</fullName>
    </recommendedName>
</protein>
<dbReference type="AlphaFoldDB" id="A0A1F8BLN0"/>
<organism evidence="5 6">
    <name type="scientific">Candidatus Woesebacteria bacterium RIFCSPLOWO2_01_FULL_39_25</name>
    <dbReference type="NCBI Taxonomy" id="1802521"/>
    <lineage>
        <taxon>Bacteria</taxon>
        <taxon>Candidatus Woeseibacteriota</taxon>
    </lineage>
</organism>
<evidence type="ECO:0000256" key="2">
    <source>
        <dbReference type="ARBA" id="ARBA00023125"/>
    </source>
</evidence>
<evidence type="ECO:0000256" key="1">
    <source>
        <dbReference type="ARBA" id="ARBA00023015"/>
    </source>
</evidence>
<dbReference type="InterPro" id="IPR011991">
    <property type="entry name" value="ArsR-like_HTH"/>
</dbReference>
<accession>A0A1F8BLN0</accession>
<dbReference type="SMART" id="SM00418">
    <property type="entry name" value="HTH_ARSR"/>
    <property type="match status" value="1"/>
</dbReference>
<dbReference type="PROSITE" id="PS50987">
    <property type="entry name" value="HTH_ARSR_2"/>
    <property type="match status" value="1"/>
</dbReference>
<dbReference type="EMBL" id="MGHH01000007">
    <property type="protein sequence ID" value="OGM64991.1"/>
    <property type="molecule type" value="Genomic_DNA"/>
</dbReference>
<evidence type="ECO:0000313" key="5">
    <source>
        <dbReference type="EMBL" id="OGM64991.1"/>
    </source>
</evidence>
<sequence>MLNTRKLQRIVKGFANHRRIQIMELLENEPDISLSDISRKLKINLKTASEHTRRLTFSGLITKRYKARDVIHAVTDLGKDILTFLRKLE</sequence>
<name>A0A1F8BLN0_9BACT</name>
<keyword evidence="3" id="KW-0804">Transcription</keyword>
<reference evidence="5 6" key="1">
    <citation type="journal article" date="2016" name="Nat. Commun.">
        <title>Thousands of microbial genomes shed light on interconnected biogeochemical processes in an aquifer system.</title>
        <authorList>
            <person name="Anantharaman K."/>
            <person name="Brown C.T."/>
            <person name="Hug L.A."/>
            <person name="Sharon I."/>
            <person name="Castelle C.J."/>
            <person name="Probst A.J."/>
            <person name="Thomas B.C."/>
            <person name="Singh A."/>
            <person name="Wilkins M.J."/>
            <person name="Karaoz U."/>
            <person name="Brodie E.L."/>
            <person name="Williams K.H."/>
            <person name="Hubbard S.S."/>
            <person name="Banfield J.F."/>
        </authorList>
    </citation>
    <scope>NUCLEOTIDE SEQUENCE [LARGE SCALE GENOMIC DNA]</scope>
</reference>